<protein>
    <recommendedName>
        <fullName evidence="3">RRM domain-containing protein</fullName>
    </recommendedName>
</protein>
<feature type="domain" description="RRM" evidence="3">
    <location>
        <begin position="59"/>
        <end position="137"/>
    </location>
</feature>
<dbReference type="GO" id="GO:0009535">
    <property type="term" value="C:chloroplast thylakoid membrane"/>
    <property type="evidence" value="ECO:0007669"/>
    <property type="project" value="TreeGrafter"/>
</dbReference>
<dbReference type="InterPro" id="IPR050502">
    <property type="entry name" value="Euk_RNA-bind_prot"/>
</dbReference>
<dbReference type="PANTHER" id="PTHR48025">
    <property type="entry name" value="OS02G0815200 PROTEIN"/>
    <property type="match status" value="1"/>
</dbReference>
<proteinExistence type="predicted"/>
<dbReference type="SUPFAM" id="SSF54928">
    <property type="entry name" value="RNA-binding domain, RBD"/>
    <property type="match status" value="2"/>
</dbReference>
<gene>
    <name evidence="4" type="ORF">RHSIM_Rhsim08G0180200</name>
</gene>
<dbReference type="Pfam" id="PF00076">
    <property type="entry name" value="RRM_1"/>
    <property type="match status" value="2"/>
</dbReference>
<dbReference type="InterPro" id="IPR000504">
    <property type="entry name" value="RRM_dom"/>
</dbReference>
<accession>A0A834GIN4</accession>
<dbReference type="GO" id="GO:1901259">
    <property type="term" value="P:chloroplast rRNA processing"/>
    <property type="evidence" value="ECO:0007669"/>
    <property type="project" value="TreeGrafter"/>
</dbReference>
<dbReference type="SMART" id="SM00360">
    <property type="entry name" value="RRM"/>
    <property type="match status" value="1"/>
</dbReference>
<dbReference type="AlphaFoldDB" id="A0A834GIN4"/>
<dbReference type="PANTHER" id="PTHR48025:SF3">
    <property type="entry name" value="31 KDA RIBONUCLEOPROTEIN, CHLOROPLASTIC-RELATED"/>
    <property type="match status" value="1"/>
</dbReference>
<organism evidence="4 5">
    <name type="scientific">Rhododendron simsii</name>
    <name type="common">Sims's rhododendron</name>
    <dbReference type="NCBI Taxonomy" id="118357"/>
    <lineage>
        <taxon>Eukaryota</taxon>
        <taxon>Viridiplantae</taxon>
        <taxon>Streptophyta</taxon>
        <taxon>Embryophyta</taxon>
        <taxon>Tracheophyta</taxon>
        <taxon>Spermatophyta</taxon>
        <taxon>Magnoliopsida</taxon>
        <taxon>eudicotyledons</taxon>
        <taxon>Gunneridae</taxon>
        <taxon>Pentapetalae</taxon>
        <taxon>asterids</taxon>
        <taxon>Ericales</taxon>
        <taxon>Ericaceae</taxon>
        <taxon>Ericoideae</taxon>
        <taxon>Rhodoreae</taxon>
        <taxon>Rhododendron</taxon>
    </lineage>
</organism>
<evidence type="ECO:0000313" key="5">
    <source>
        <dbReference type="Proteomes" id="UP000626092"/>
    </source>
</evidence>
<dbReference type="InterPro" id="IPR012677">
    <property type="entry name" value="Nucleotide-bd_a/b_plait_sf"/>
</dbReference>
<reference evidence="4" key="1">
    <citation type="submission" date="2019-11" db="EMBL/GenBank/DDBJ databases">
        <authorList>
            <person name="Liu Y."/>
            <person name="Hou J."/>
            <person name="Li T.-Q."/>
            <person name="Guan C.-H."/>
            <person name="Wu X."/>
            <person name="Wu H.-Z."/>
            <person name="Ling F."/>
            <person name="Zhang R."/>
            <person name="Shi X.-G."/>
            <person name="Ren J.-P."/>
            <person name="Chen E.-F."/>
            <person name="Sun J.-M."/>
        </authorList>
    </citation>
    <scope>NUCLEOTIDE SEQUENCE</scope>
    <source>
        <strain evidence="4">Adult_tree_wgs_1</strain>
        <tissue evidence="4">Leaves</tissue>
    </source>
</reference>
<keyword evidence="1 2" id="KW-0694">RNA-binding</keyword>
<sequence length="143" mass="16047">MCYREIGESRGFGFINMSTVEEADKAVEMFHHFDLNGRLLIVHKATPRGSSLGQSGLTHKVFVANLPFDVDDEHLEQLFSKRGKVVDARIVKDWNTLHSRGIRFVTMSTEAEMNDAIANLNGQSFGGRVIKVDFAKEKSRGSF</sequence>
<evidence type="ECO:0000313" key="4">
    <source>
        <dbReference type="EMBL" id="KAF7135964.1"/>
    </source>
</evidence>
<name>A0A834GIN4_RHOSS</name>
<dbReference type="PROSITE" id="PS50102">
    <property type="entry name" value="RRM"/>
    <property type="match status" value="2"/>
</dbReference>
<dbReference type="Proteomes" id="UP000626092">
    <property type="component" value="Unassembled WGS sequence"/>
</dbReference>
<keyword evidence="5" id="KW-1185">Reference proteome</keyword>
<dbReference type="InterPro" id="IPR035979">
    <property type="entry name" value="RBD_domain_sf"/>
</dbReference>
<comment type="caution">
    <text evidence="4">The sequence shown here is derived from an EMBL/GenBank/DDBJ whole genome shotgun (WGS) entry which is preliminary data.</text>
</comment>
<dbReference type="GO" id="GO:0003729">
    <property type="term" value="F:mRNA binding"/>
    <property type="evidence" value="ECO:0007669"/>
    <property type="project" value="TreeGrafter"/>
</dbReference>
<feature type="domain" description="RRM" evidence="3">
    <location>
        <begin position="1"/>
        <end position="47"/>
    </location>
</feature>
<evidence type="ECO:0000259" key="3">
    <source>
        <dbReference type="PROSITE" id="PS50102"/>
    </source>
</evidence>
<dbReference type="Gene3D" id="3.30.70.330">
    <property type="match status" value="2"/>
</dbReference>
<evidence type="ECO:0000256" key="1">
    <source>
        <dbReference type="ARBA" id="ARBA00022884"/>
    </source>
</evidence>
<dbReference type="OrthoDB" id="439808at2759"/>
<evidence type="ECO:0000256" key="2">
    <source>
        <dbReference type="PROSITE-ProRule" id="PRU00176"/>
    </source>
</evidence>
<dbReference type="EMBL" id="WJXA01000008">
    <property type="protein sequence ID" value="KAF7135964.1"/>
    <property type="molecule type" value="Genomic_DNA"/>
</dbReference>